<protein>
    <submittedName>
        <fullName evidence="1">Uncharacterized protein</fullName>
    </submittedName>
</protein>
<organism evidence="1">
    <name type="scientific">bioreactor metagenome</name>
    <dbReference type="NCBI Taxonomy" id="1076179"/>
    <lineage>
        <taxon>unclassified sequences</taxon>
        <taxon>metagenomes</taxon>
        <taxon>ecological metagenomes</taxon>
    </lineage>
</organism>
<dbReference type="AlphaFoldDB" id="A0A645A937"/>
<name>A0A645A937_9ZZZZ</name>
<reference evidence="1" key="1">
    <citation type="submission" date="2019-08" db="EMBL/GenBank/DDBJ databases">
        <authorList>
            <person name="Kucharzyk K."/>
            <person name="Murdoch R.W."/>
            <person name="Higgins S."/>
            <person name="Loffler F."/>
        </authorList>
    </citation>
    <scope>NUCLEOTIDE SEQUENCE</scope>
</reference>
<dbReference type="EMBL" id="VSSQ01011205">
    <property type="protein sequence ID" value="MPM46254.1"/>
    <property type="molecule type" value="Genomic_DNA"/>
</dbReference>
<gene>
    <name evidence="1" type="ORF">SDC9_92952</name>
</gene>
<comment type="caution">
    <text evidence="1">The sequence shown here is derived from an EMBL/GenBank/DDBJ whole genome shotgun (WGS) entry which is preliminary data.</text>
</comment>
<sequence length="185" mass="20941">MIETIEDYNRAREILITLKPELLADALLTLVLTSRSAEMLVTSLISTSEENIALFKETLHSVQHDDLGEELTLDMLRRALDMLDPAAMDASCGLELMALFYETDEAAFDSSLDLDYEFGQIYADDGVAKFSEFAHRCGDKEYVRQLVQRLVSEDRYGMRMGLRDAVFPSSRDAVLKDTEFGHSLR</sequence>
<evidence type="ECO:0000313" key="1">
    <source>
        <dbReference type="EMBL" id="MPM46254.1"/>
    </source>
</evidence>
<proteinExistence type="predicted"/>
<accession>A0A645A937</accession>